<evidence type="ECO:0000259" key="7">
    <source>
        <dbReference type="Pfam" id="PF01120"/>
    </source>
</evidence>
<sequence length="317" mass="37102">MSSFLDSSGKLYMGFIFHVGLYSFYAFGDVKESEKQNFKNGSECYLNNLISDNGIKINKTCLNHSKYGSNFDYFRAPFHISREAVCNWLDLCVSCKATYAIITSKHYDGFCLWPTKTQNPKSRDDILQIFKEECSKRNLIFGIYYSWYEFMNPMTIEYFERTCIPQITELLHYGPQMFWFDGDWMIKQKTIIDYIRQIIFLIRNNNIIVNDRITKELAKELSSYKVGGLDKSTNRSFPSQYTHNWQHINTIGLSWGYNSMQEPKDYKNGLELMKLYQKTVSLGGNLLLNIGPKHDGSLDENELLSIQQFIEIIKELK</sequence>
<keyword evidence="4" id="KW-0732">Signal</keyword>
<reference evidence="8" key="1">
    <citation type="journal article" date="2020" name="Nature">
        <title>Giant virus diversity and host interactions through global metagenomics.</title>
        <authorList>
            <person name="Schulz F."/>
            <person name="Roux S."/>
            <person name="Paez-Espino D."/>
            <person name="Jungbluth S."/>
            <person name="Walsh D.A."/>
            <person name="Denef V.J."/>
            <person name="McMahon K.D."/>
            <person name="Konstantinidis K.T."/>
            <person name="Eloe-Fadrosh E.A."/>
            <person name="Kyrpides N.C."/>
            <person name="Woyke T."/>
        </authorList>
    </citation>
    <scope>NUCLEOTIDE SEQUENCE</scope>
    <source>
        <strain evidence="8">GVMAG-M-3300010160-4</strain>
    </source>
</reference>
<name>A0A6C0BC88_9ZZZZ</name>
<evidence type="ECO:0000313" key="8">
    <source>
        <dbReference type="EMBL" id="QHS89895.1"/>
    </source>
</evidence>
<dbReference type="GO" id="GO:0005764">
    <property type="term" value="C:lysosome"/>
    <property type="evidence" value="ECO:0007669"/>
    <property type="project" value="TreeGrafter"/>
</dbReference>
<comment type="similarity">
    <text evidence="2">Belongs to the glycosyl hydrolase 29 family.</text>
</comment>
<evidence type="ECO:0000256" key="4">
    <source>
        <dbReference type="ARBA" id="ARBA00022729"/>
    </source>
</evidence>
<dbReference type="InterPro" id="IPR017853">
    <property type="entry name" value="GH"/>
</dbReference>
<comment type="function">
    <text evidence="1">Alpha-L-fucosidase is responsible for hydrolyzing the alpha-1,6-linked fucose joined to the reducing-end N-acetylglucosamine of the carbohydrate moieties of glycoproteins.</text>
</comment>
<dbReference type="GO" id="GO:0016139">
    <property type="term" value="P:glycoside catabolic process"/>
    <property type="evidence" value="ECO:0007669"/>
    <property type="project" value="TreeGrafter"/>
</dbReference>
<dbReference type="SMART" id="SM00812">
    <property type="entry name" value="Alpha_L_fucos"/>
    <property type="match status" value="1"/>
</dbReference>
<dbReference type="InterPro" id="IPR057739">
    <property type="entry name" value="Glyco_hydro_29_N"/>
</dbReference>
<keyword evidence="5" id="KW-0378">Hydrolase</keyword>
<accession>A0A6C0BC88</accession>
<evidence type="ECO:0000256" key="6">
    <source>
        <dbReference type="ARBA" id="ARBA00023295"/>
    </source>
</evidence>
<dbReference type="PANTHER" id="PTHR10030:SF37">
    <property type="entry name" value="ALPHA-L-FUCOSIDASE-RELATED"/>
    <property type="match status" value="1"/>
</dbReference>
<dbReference type="GO" id="GO:0004560">
    <property type="term" value="F:alpha-L-fucosidase activity"/>
    <property type="evidence" value="ECO:0007669"/>
    <property type="project" value="InterPro"/>
</dbReference>
<keyword evidence="6" id="KW-0326">Glycosidase</keyword>
<dbReference type="GO" id="GO:0006004">
    <property type="term" value="P:fucose metabolic process"/>
    <property type="evidence" value="ECO:0007669"/>
    <property type="project" value="InterPro"/>
</dbReference>
<organism evidence="8">
    <name type="scientific">viral metagenome</name>
    <dbReference type="NCBI Taxonomy" id="1070528"/>
    <lineage>
        <taxon>unclassified sequences</taxon>
        <taxon>metagenomes</taxon>
        <taxon>organismal metagenomes</taxon>
    </lineage>
</organism>
<dbReference type="PANTHER" id="PTHR10030">
    <property type="entry name" value="ALPHA-L-FUCOSIDASE"/>
    <property type="match status" value="1"/>
</dbReference>
<dbReference type="EMBL" id="MN739120">
    <property type="protein sequence ID" value="QHS89895.1"/>
    <property type="molecule type" value="Genomic_DNA"/>
</dbReference>
<dbReference type="InterPro" id="IPR016286">
    <property type="entry name" value="FUC_metazoa-typ"/>
</dbReference>
<evidence type="ECO:0000256" key="1">
    <source>
        <dbReference type="ARBA" id="ARBA00004071"/>
    </source>
</evidence>
<protein>
    <recommendedName>
        <fullName evidence="3">alpha-L-fucosidase</fullName>
        <ecNumber evidence="3">3.2.1.51</ecNumber>
    </recommendedName>
</protein>
<dbReference type="Pfam" id="PF01120">
    <property type="entry name" value="Alpha_L_fucos"/>
    <property type="match status" value="1"/>
</dbReference>
<dbReference type="PRINTS" id="PR00741">
    <property type="entry name" value="GLHYDRLASE29"/>
</dbReference>
<evidence type="ECO:0000256" key="5">
    <source>
        <dbReference type="ARBA" id="ARBA00022801"/>
    </source>
</evidence>
<dbReference type="EC" id="3.2.1.51" evidence="3"/>
<proteinExistence type="inferred from homology"/>
<dbReference type="AlphaFoldDB" id="A0A6C0BC88"/>
<evidence type="ECO:0000256" key="2">
    <source>
        <dbReference type="ARBA" id="ARBA00007951"/>
    </source>
</evidence>
<dbReference type="InterPro" id="IPR000933">
    <property type="entry name" value="Glyco_hydro_29"/>
</dbReference>
<dbReference type="SUPFAM" id="SSF51445">
    <property type="entry name" value="(Trans)glycosidases"/>
    <property type="match status" value="1"/>
</dbReference>
<evidence type="ECO:0000256" key="3">
    <source>
        <dbReference type="ARBA" id="ARBA00012662"/>
    </source>
</evidence>
<feature type="domain" description="Glycoside hydrolase family 29 N-terminal" evidence="7">
    <location>
        <begin position="13"/>
        <end position="306"/>
    </location>
</feature>
<dbReference type="Gene3D" id="3.20.20.80">
    <property type="entry name" value="Glycosidases"/>
    <property type="match status" value="1"/>
</dbReference>